<dbReference type="Proteomes" id="UP000525389">
    <property type="component" value="Unassembled WGS sequence"/>
</dbReference>
<dbReference type="CDD" id="cd07379">
    <property type="entry name" value="MPP_239FB"/>
    <property type="match status" value="1"/>
</dbReference>
<dbReference type="AlphaFoldDB" id="A0A7W8GH44"/>
<dbReference type="PANTHER" id="PTHR12905:SF0">
    <property type="entry name" value="CALCINEURIN-LIKE PHOSPHOESTERASE DOMAIN-CONTAINING PROTEIN"/>
    <property type="match status" value="1"/>
</dbReference>
<proteinExistence type="predicted"/>
<dbReference type="GO" id="GO:0016787">
    <property type="term" value="F:hydrolase activity"/>
    <property type="evidence" value="ECO:0007669"/>
    <property type="project" value="UniProtKB-KW"/>
</dbReference>
<sequence length="213" mass="23732">MRLVCLSDTHGLHDQVRLPPGDVLLHAGDVSGRGRLDEIGRFLSWFGRVGDFRHRVMIAGNHDFAFERTPHLAEGLIPDNVTYLNDSGVELDGLRFWGSPVTPEFMGWAFNRTDEELRQHWGQLPAGVDVVVTHGPPRGILDRVLTEGQAVGCPHLGRVIERLRPRVHVFGHIHEGYGREERGGVQYLNAAVCDPRYRVSQPPQVVDVGEVSG</sequence>
<feature type="domain" description="Calcineurin-like phosphoesterase" evidence="1">
    <location>
        <begin position="1"/>
        <end position="175"/>
    </location>
</feature>
<dbReference type="EMBL" id="JACHFN010000013">
    <property type="protein sequence ID" value="MBB5235539.1"/>
    <property type="molecule type" value="Genomic_DNA"/>
</dbReference>
<name>A0A7W8GH44_9DEIO</name>
<dbReference type="InterPro" id="IPR051693">
    <property type="entry name" value="UPF0046_metallophosphoest"/>
</dbReference>
<protein>
    <submittedName>
        <fullName evidence="2">Putative phosphohydrolase</fullName>
    </submittedName>
</protein>
<dbReference type="PANTHER" id="PTHR12905">
    <property type="entry name" value="METALLOPHOSPHOESTERASE"/>
    <property type="match status" value="1"/>
</dbReference>
<gene>
    <name evidence="2" type="ORF">HNQ09_002996</name>
</gene>
<dbReference type="InterPro" id="IPR029052">
    <property type="entry name" value="Metallo-depent_PP-like"/>
</dbReference>
<comment type="caution">
    <text evidence="2">The sequence shown here is derived from an EMBL/GenBank/DDBJ whole genome shotgun (WGS) entry which is preliminary data.</text>
</comment>
<dbReference type="RefSeq" id="WP_184030838.1">
    <property type="nucleotide sequence ID" value="NZ_JACHFN010000013.1"/>
</dbReference>
<reference evidence="2 3" key="1">
    <citation type="submission" date="2020-08" db="EMBL/GenBank/DDBJ databases">
        <title>Genomic Encyclopedia of Type Strains, Phase IV (KMG-IV): sequencing the most valuable type-strain genomes for metagenomic binning, comparative biology and taxonomic classification.</title>
        <authorList>
            <person name="Goeker M."/>
        </authorList>
    </citation>
    <scope>NUCLEOTIDE SEQUENCE [LARGE SCALE GENOMIC DNA]</scope>
    <source>
        <strain evidence="2 3">DSM 101791</strain>
    </source>
</reference>
<keyword evidence="3" id="KW-1185">Reference proteome</keyword>
<dbReference type="InterPro" id="IPR004843">
    <property type="entry name" value="Calcineurin-like_PHP"/>
</dbReference>
<dbReference type="SUPFAM" id="SSF56300">
    <property type="entry name" value="Metallo-dependent phosphatases"/>
    <property type="match status" value="1"/>
</dbReference>
<dbReference type="Pfam" id="PF00149">
    <property type="entry name" value="Metallophos"/>
    <property type="match status" value="1"/>
</dbReference>
<evidence type="ECO:0000259" key="1">
    <source>
        <dbReference type="Pfam" id="PF00149"/>
    </source>
</evidence>
<keyword evidence="2" id="KW-0378">Hydrolase</keyword>
<evidence type="ECO:0000313" key="3">
    <source>
        <dbReference type="Proteomes" id="UP000525389"/>
    </source>
</evidence>
<evidence type="ECO:0000313" key="2">
    <source>
        <dbReference type="EMBL" id="MBB5235539.1"/>
    </source>
</evidence>
<accession>A0A7W8GH44</accession>
<dbReference type="Gene3D" id="3.60.21.10">
    <property type="match status" value="1"/>
</dbReference>
<organism evidence="2 3">
    <name type="scientific">Deinococcus budaensis</name>
    <dbReference type="NCBI Taxonomy" id="1665626"/>
    <lineage>
        <taxon>Bacteria</taxon>
        <taxon>Thermotogati</taxon>
        <taxon>Deinococcota</taxon>
        <taxon>Deinococci</taxon>
        <taxon>Deinococcales</taxon>
        <taxon>Deinococcaceae</taxon>
        <taxon>Deinococcus</taxon>
    </lineage>
</organism>